<dbReference type="InterPro" id="IPR036513">
    <property type="entry name" value="STAS_dom_sf"/>
</dbReference>
<dbReference type="SUPFAM" id="SSF52091">
    <property type="entry name" value="SpoIIaa-like"/>
    <property type="match status" value="1"/>
</dbReference>
<reference evidence="4" key="1">
    <citation type="submission" date="2016-10" db="EMBL/GenBank/DDBJ databases">
        <authorList>
            <person name="Varghese N."/>
            <person name="Submissions S."/>
        </authorList>
    </citation>
    <scope>NUCLEOTIDE SEQUENCE [LARGE SCALE GENOMIC DNA]</scope>
    <source>
        <strain evidence="4">CGMCC 1.3703</strain>
    </source>
</reference>
<accession>A0A1H0GIA1</accession>
<name>A0A1H0GIA1_HALAD</name>
<dbReference type="PANTHER" id="PTHR33745:SF3">
    <property type="entry name" value="RSBT CO-ANTAGONIST PROTEIN RSBRC"/>
    <property type="match status" value="1"/>
</dbReference>
<keyword evidence="4" id="KW-1185">Reference proteome</keyword>
<dbReference type="InterPro" id="IPR051932">
    <property type="entry name" value="Bact_StressResp_Reg"/>
</dbReference>
<dbReference type="AlphaFoldDB" id="A0A1H0GIA1"/>
<dbReference type="PROSITE" id="PS50801">
    <property type="entry name" value="STAS"/>
    <property type="match status" value="1"/>
</dbReference>
<dbReference type="STRING" id="240303.SAMN05421677_102330"/>
<protein>
    <submittedName>
        <fullName evidence="3">Anti-anti-sigma regulatory factor (Antagonist of anti-sigma factor)</fullName>
    </submittedName>
</protein>
<dbReference type="CDD" id="cd07041">
    <property type="entry name" value="STAS_RsbR_RsbS_like"/>
    <property type="match status" value="1"/>
</dbReference>
<feature type="domain" description="STAS" evidence="2">
    <location>
        <begin position="159"/>
        <end position="271"/>
    </location>
</feature>
<dbReference type="OrthoDB" id="2379721at2"/>
<proteinExistence type="predicted"/>
<dbReference type="Gene3D" id="3.30.750.24">
    <property type="entry name" value="STAS domain"/>
    <property type="match status" value="1"/>
</dbReference>
<dbReference type="InterPro" id="IPR002645">
    <property type="entry name" value="STAS_dom"/>
</dbReference>
<evidence type="ECO:0000256" key="1">
    <source>
        <dbReference type="ARBA" id="ARBA00022553"/>
    </source>
</evidence>
<evidence type="ECO:0000313" key="4">
    <source>
        <dbReference type="Proteomes" id="UP000198860"/>
    </source>
</evidence>
<dbReference type="RefSeq" id="WP_089651087.1">
    <property type="nucleotide sequence ID" value="NZ_FNIZ01000002.1"/>
</dbReference>
<gene>
    <name evidence="3" type="ORF">SAMN05421677_102330</name>
</gene>
<dbReference type="Proteomes" id="UP000198860">
    <property type="component" value="Unassembled WGS sequence"/>
</dbReference>
<dbReference type="Pfam" id="PF01740">
    <property type="entry name" value="STAS"/>
    <property type="match status" value="1"/>
</dbReference>
<organism evidence="3 4">
    <name type="scientific">Halobacillus aidingensis</name>
    <dbReference type="NCBI Taxonomy" id="240303"/>
    <lineage>
        <taxon>Bacteria</taxon>
        <taxon>Bacillati</taxon>
        <taxon>Bacillota</taxon>
        <taxon>Bacilli</taxon>
        <taxon>Bacillales</taxon>
        <taxon>Bacillaceae</taxon>
        <taxon>Halobacillus</taxon>
    </lineage>
</organism>
<dbReference type="EMBL" id="FNIZ01000002">
    <property type="protein sequence ID" value="SDO06479.1"/>
    <property type="molecule type" value="Genomic_DNA"/>
</dbReference>
<sequence length="283" mass="32489">MELKYDYSDQLKGFFEKNNQIFEQTLLNEAVNVKDKIDDILTVGNIDLVNNAHHLVFYIIDGEDEALRNFAKKEGIAWATHAIDLSFKLEWIQAIRRTLWAMIEKFYEMNENKQVRYFFQMEHAINNRVDEFLNSFFISFSTYKDSLLTAQQELVKNLSVPIIPIDASICILPLIGSLDTNRIETLKDKVLVKVSELRIETLIMDLSGVAAMDKESTIELMKLLDGIAMMGCKTVITGLRKETVREITNSGVNFNQQTETLATLQQALSEYFLPGREKLPADF</sequence>
<evidence type="ECO:0000259" key="2">
    <source>
        <dbReference type="PROSITE" id="PS50801"/>
    </source>
</evidence>
<evidence type="ECO:0000313" key="3">
    <source>
        <dbReference type="EMBL" id="SDO06479.1"/>
    </source>
</evidence>
<dbReference type="PANTHER" id="PTHR33745">
    <property type="entry name" value="RSBT ANTAGONIST PROTEIN RSBS-RELATED"/>
    <property type="match status" value="1"/>
</dbReference>
<keyword evidence="1" id="KW-0597">Phosphoprotein</keyword>